<dbReference type="AlphaFoldDB" id="A0A160TRZ2"/>
<accession>A0A160TRZ2</accession>
<evidence type="ECO:0000259" key="2">
    <source>
        <dbReference type="SMART" id="SM00062"/>
    </source>
</evidence>
<dbReference type="EMBL" id="CZRL01000073">
    <property type="protein sequence ID" value="CUS51914.1"/>
    <property type="molecule type" value="Genomic_DNA"/>
</dbReference>
<name>A0A160TRZ2_9ZZZZ</name>
<sequence length="287" mass="31355">MGKICKSWDVFSSKTILIAAVLALFASVGTASAETTLEKIKRTGKTTVGTEAAFPPFEFIKDGKIVGYGKDILDYIIADLGVELNQLDLPWQGILPGVLAGKFDFVATSVSIRPERVVKYAYTVPIAEGTVWTMKRAGDDRINSIDDLVGKVVGTQLASGGEANSKEFEANLKERGLGGYKALKLYTAYPESYLALANGEIDVVVQTLPNLAVVVKEHPGVFELGHAMSGKSYMCWVTRPEDTDLRDHLSSKIIEMRDNGKLHELMDKWFGFRMDIPDSDFLPAGAL</sequence>
<dbReference type="PANTHER" id="PTHR35936:SF19">
    <property type="entry name" value="AMINO-ACID-BINDING PROTEIN YXEM-RELATED"/>
    <property type="match status" value="1"/>
</dbReference>
<dbReference type="InterPro" id="IPR001638">
    <property type="entry name" value="Solute-binding_3/MltF_N"/>
</dbReference>
<dbReference type="SMART" id="SM00062">
    <property type="entry name" value="PBPb"/>
    <property type="match status" value="1"/>
</dbReference>
<organism evidence="3">
    <name type="scientific">hydrothermal vent metagenome</name>
    <dbReference type="NCBI Taxonomy" id="652676"/>
    <lineage>
        <taxon>unclassified sequences</taxon>
        <taxon>metagenomes</taxon>
        <taxon>ecological metagenomes</taxon>
    </lineage>
</organism>
<dbReference type="SUPFAM" id="SSF53850">
    <property type="entry name" value="Periplasmic binding protein-like II"/>
    <property type="match status" value="1"/>
</dbReference>
<dbReference type="Gene3D" id="3.40.190.10">
    <property type="entry name" value="Periplasmic binding protein-like II"/>
    <property type="match status" value="2"/>
</dbReference>
<feature type="domain" description="Solute-binding protein family 3/N-terminal" evidence="2">
    <location>
        <begin position="45"/>
        <end position="273"/>
    </location>
</feature>
<reference evidence="3" key="1">
    <citation type="submission" date="2015-10" db="EMBL/GenBank/DDBJ databases">
        <authorList>
            <person name="Gilbert D.G."/>
        </authorList>
    </citation>
    <scope>NUCLEOTIDE SEQUENCE</scope>
</reference>
<evidence type="ECO:0000313" key="3">
    <source>
        <dbReference type="EMBL" id="CUS51914.1"/>
    </source>
</evidence>
<keyword evidence="1" id="KW-0732">Signal</keyword>
<gene>
    <name evidence="3" type="ORF">MGWOODY_XGa262</name>
</gene>
<proteinExistence type="predicted"/>
<dbReference type="Pfam" id="PF00497">
    <property type="entry name" value="SBP_bac_3"/>
    <property type="match status" value="1"/>
</dbReference>
<dbReference type="PANTHER" id="PTHR35936">
    <property type="entry name" value="MEMBRANE-BOUND LYTIC MUREIN TRANSGLYCOSYLASE F"/>
    <property type="match status" value="1"/>
</dbReference>
<evidence type="ECO:0000256" key="1">
    <source>
        <dbReference type="ARBA" id="ARBA00022729"/>
    </source>
</evidence>
<protein>
    <submittedName>
        <fullName evidence="3">ABC-type polar amino acid transport system protein, substrate-binding protein</fullName>
    </submittedName>
</protein>